<dbReference type="Gene3D" id="3.40.50.300">
    <property type="entry name" value="P-loop containing nucleotide triphosphate hydrolases"/>
    <property type="match status" value="1"/>
</dbReference>
<dbReference type="InterPro" id="IPR030378">
    <property type="entry name" value="G_CP_dom"/>
</dbReference>
<dbReference type="InterPro" id="IPR050896">
    <property type="entry name" value="Mito_lipid_metab_GTPase"/>
</dbReference>
<evidence type="ECO:0000313" key="4">
    <source>
        <dbReference type="Proteomes" id="UP000247409"/>
    </source>
</evidence>
<sequence>MCSSTSPQSDETKSTPRSPSELPKGQISEELLSRFEETLDNIQDDIDSRLKPGLSRQRAAHDEYLNRLESLVSLPPELTVAAPKNRCYGCGVTLQSDSSHRPGFLPPSVQSKRRLQEAFPGTEIRTSDVQDVPTAEPELVADTQSRAVCQRCYRLTHYGMIDPSLRVPATATSDDTQVSSELSPDKFRRNLERLQKINCVIIYLVDIFDFHGTFIPSLRDIVGSKNPILLAVNKTDLLPSDMKDNRVETWIRHECAGMGLFNIGGVHLISSVKGRNVKLLLADAVRIAKKRHSDIYVIGAANVGKSTFINQLVRMLNRKEGHSRSKKAVKRPKTSEALTTSVIPGTTLDVIKIPLGSSVNLYDTPGLMMPHQLTNYLDAADLRAVLPSKTVERVSFRLGEGKALFIGGLARIEVLSGKPFFFTSFFSPEVKVHPGKLEDSAEFTERHIGGLLRPPSSPEAFERLGEWTGKSLTAEGEGWKRSCLDIVFSGLGWVALTGSGSIQLRVCVPRGVGVFTREALMPFETHKGVSTYTGSVAVNKKELRKKKKRY</sequence>
<dbReference type="SUPFAM" id="SSF52540">
    <property type="entry name" value="P-loop containing nucleoside triphosphate hydrolases"/>
    <property type="match status" value="1"/>
</dbReference>
<keyword evidence="4" id="KW-1185">Reference proteome</keyword>
<evidence type="ECO:0000256" key="1">
    <source>
        <dbReference type="SAM" id="MobiDB-lite"/>
    </source>
</evidence>
<dbReference type="InterPro" id="IPR048422">
    <property type="entry name" value="NOA1/YqeH-like_C"/>
</dbReference>
<dbReference type="Pfam" id="PF21516">
    <property type="entry name" value="YqeH-like_C"/>
    <property type="match status" value="1"/>
</dbReference>
<dbReference type="OrthoDB" id="1696305at2759"/>
<comment type="caution">
    <text evidence="3">The sequence shown here is derived from an EMBL/GenBank/DDBJ whole genome shotgun (WGS) entry which is preliminary data.</text>
</comment>
<evidence type="ECO:0000259" key="2">
    <source>
        <dbReference type="PROSITE" id="PS51721"/>
    </source>
</evidence>
<organism evidence="3 4">
    <name type="scientific">Gracilariopsis chorda</name>
    <dbReference type="NCBI Taxonomy" id="448386"/>
    <lineage>
        <taxon>Eukaryota</taxon>
        <taxon>Rhodophyta</taxon>
        <taxon>Florideophyceae</taxon>
        <taxon>Rhodymeniophycidae</taxon>
        <taxon>Gracilariales</taxon>
        <taxon>Gracilariaceae</taxon>
        <taxon>Gracilariopsis</taxon>
    </lineage>
</organism>
<dbReference type="PANTHER" id="PTHR46434:SF1">
    <property type="entry name" value="GENETIC INTERACTOR OF PROHIBITINS 3, MITOCHONDRIAL"/>
    <property type="match status" value="1"/>
</dbReference>
<gene>
    <name evidence="3" type="ORF">BWQ96_01905</name>
</gene>
<name>A0A2V3J249_9FLOR</name>
<dbReference type="EMBL" id="NBIV01000014">
    <property type="protein sequence ID" value="PXF48445.1"/>
    <property type="molecule type" value="Genomic_DNA"/>
</dbReference>
<proteinExistence type="predicted"/>
<dbReference type="STRING" id="448386.A0A2V3J249"/>
<evidence type="ECO:0000313" key="3">
    <source>
        <dbReference type="EMBL" id="PXF48445.1"/>
    </source>
</evidence>
<dbReference type="GO" id="GO:0005739">
    <property type="term" value="C:mitochondrion"/>
    <property type="evidence" value="ECO:0007669"/>
    <property type="project" value="TreeGrafter"/>
</dbReference>
<dbReference type="InterPro" id="IPR027417">
    <property type="entry name" value="P-loop_NTPase"/>
</dbReference>
<dbReference type="PANTHER" id="PTHR46434">
    <property type="entry name" value="GENETIC INTERACTOR OF PROHIBITINS 3, MITOCHONDRIAL"/>
    <property type="match status" value="1"/>
</dbReference>
<dbReference type="Proteomes" id="UP000247409">
    <property type="component" value="Unassembled WGS sequence"/>
</dbReference>
<dbReference type="InterPro" id="IPR006073">
    <property type="entry name" value="GTP-bd"/>
</dbReference>
<accession>A0A2V3J249</accession>
<feature type="domain" description="CP-type G" evidence="2">
    <location>
        <begin position="188"/>
        <end position="370"/>
    </location>
</feature>
<reference evidence="3 4" key="1">
    <citation type="journal article" date="2018" name="Mol. Biol. Evol.">
        <title>Analysis of the draft genome of the red seaweed Gracilariopsis chorda provides insights into genome size evolution in Rhodophyta.</title>
        <authorList>
            <person name="Lee J."/>
            <person name="Yang E.C."/>
            <person name="Graf L."/>
            <person name="Yang J.H."/>
            <person name="Qiu H."/>
            <person name="Zel Zion U."/>
            <person name="Chan C.X."/>
            <person name="Stephens T.G."/>
            <person name="Weber A.P.M."/>
            <person name="Boo G.H."/>
            <person name="Boo S.M."/>
            <person name="Kim K.M."/>
            <person name="Shin Y."/>
            <person name="Jung M."/>
            <person name="Lee S.J."/>
            <person name="Yim H.S."/>
            <person name="Lee J.H."/>
            <person name="Bhattacharya D."/>
            <person name="Yoon H.S."/>
        </authorList>
    </citation>
    <scope>NUCLEOTIDE SEQUENCE [LARGE SCALE GENOMIC DNA]</scope>
    <source>
        <strain evidence="3 4">SKKU-2015</strain>
        <tissue evidence="3">Whole body</tissue>
    </source>
</reference>
<dbReference type="PROSITE" id="PS51721">
    <property type="entry name" value="G_CP"/>
    <property type="match status" value="1"/>
</dbReference>
<feature type="region of interest" description="Disordered" evidence="1">
    <location>
        <begin position="1"/>
        <end position="26"/>
    </location>
</feature>
<dbReference type="AlphaFoldDB" id="A0A2V3J249"/>
<dbReference type="CDD" id="cd01855">
    <property type="entry name" value="YqeH"/>
    <property type="match status" value="1"/>
</dbReference>
<dbReference type="Pfam" id="PF01926">
    <property type="entry name" value="MMR_HSR1"/>
    <property type="match status" value="1"/>
</dbReference>
<protein>
    <recommendedName>
        <fullName evidence="2">CP-type G domain-containing protein</fullName>
    </recommendedName>
</protein>
<dbReference type="GO" id="GO:0005525">
    <property type="term" value="F:GTP binding"/>
    <property type="evidence" value="ECO:0007669"/>
    <property type="project" value="InterPro"/>
</dbReference>